<evidence type="ECO:0000313" key="2">
    <source>
        <dbReference type="EMBL" id="KAJ3507739.1"/>
    </source>
</evidence>
<feature type="compositionally biased region" description="Polar residues" evidence="1">
    <location>
        <begin position="1"/>
        <end position="12"/>
    </location>
</feature>
<evidence type="ECO:0000313" key="3">
    <source>
        <dbReference type="Proteomes" id="UP001148786"/>
    </source>
</evidence>
<accession>A0A9W8JZ87</accession>
<evidence type="ECO:0000256" key="1">
    <source>
        <dbReference type="SAM" id="MobiDB-lite"/>
    </source>
</evidence>
<feature type="compositionally biased region" description="Polar residues" evidence="1">
    <location>
        <begin position="122"/>
        <end position="131"/>
    </location>
</feature>
<feature type="compositionally biased region" description="Polar residues" evidence="1">
    <location>
        <begin position="90"/>
        <end position="100"/>
    </location>
</feature>
<dbReference type="AlphaFoldDB" id="A0A9W8JZ87"/>
<dbReference type="Proteomes" id="UP001148786">
    <property type="component" value="Unassembled WGS sequence"/>
</dbReference>
<dbReference type="EMBL" id="JANKHO010000630">
    <property type="protein sequence ID" value="KAJ3507739.1"/>
    <property type="molecule type" value="Genomic_DNA"/>
</dbReference>
<feature type="region of interest" description="Disordered" evidence="1">
    <location>
        <begin position="1"/>
        <end position="28"/>
    </location>
</feature>
<comment type="caution">
    <text evidence="2">The sequence shown here is derived from an EMBL/GenBank/DDBJ whole genome shotgun (WGS) entry which is preliminary data.</text>
</comment>
<name>A0A9W8JZ87_9AGAR</name>
<protein>
    <submittedName>
        <fullName evidence="2">Uncharacterized protein</fullName>
    </submittedName>
</protein>
<organism evidence="2 3">
    <name type="scientific">Agrocybe chaxingu</name>
    <dbReference type="NCBI Taxonomy" id="84603"/>
    <lineage>
        <taxon>Eukaryota</taxon>
        <taxon>Fungi</taxon>
        <taxon>Dikarya</taxon>
        <taxon>Basidiomycota</taxon>
        <taxon>Agaricomycotina</taxon>
        <taxon>Agaricomycetes</taxon>
        <taxon>Agaricomycetidae</taxon>
        <taxon>Agaricales</taxon>
        <taxon>Agaricineae</taxon>
        <taxon>Strophariaceae</taxon>
        <taxon>Agrocybe</taxon>
    </lineage>
</organism>
<proteinExistence type="predicted"/>
<sequence>MDAASSVQSQFSFMPDPEPRFSLDIPFSTDKDCDPFPLPYLKTPRQESMPSPLAMADYVQPALTEHRQEPVLVKQAGRKRPTRNHLHRIPQTTRSPTPLSEINLKHDKKNNGMGRTHRSGKVSPQSGSLPSASLPIRKRTLDAKRRSAKAGVDAYRSPERGQIYGITGFLWYRYESKDDLEAPPQHGDDVVLSPGDIFIHQQGWQRRDVRVWMWMKRWRPIAEGQKFTFAGSEYVFEVAADFSPHWVKPSTIARRSRS</sequence>
<reference evidence="2" key="1">
    <citation type="submission" date="2022-07" db="EMBL/GenBank/DDBJ databases">
        <title>Genome Sequence of Agrocybe chaxingu.</title>
        <authorList>
            <person name="Buettner E."/>
        </authorList>
    </citation>
    <scope>NUCLEOTIDE SEQUENCE</scope>
    <source>
        <strain evidence="2">MP-N11</strain>
    </source>
</reference>
<gene>
    <name evidence="2" type="ORF">NLJ89_g6138</name>
</gene>
<feature type="region of interest" description="Disordered" evidence="1">
    <location>
        <begin position="88"/>
        <end position="133"/>
    </location>
</feature>
<keyword evidence="3" id="KW-1185">Reference proteome</keyword>